<accession>A0A8R1U3Y5</accession>
<accession>A0A2A6BSB7</accession>
<dbReference type="AlphaFoldDB" id="A0A2A6BSB7"/>
<evidence type="ECO:0000313" key="3">
    <source>
        <dbReference type="Proteomes" id="UP000005239"/>
    </source>
</evidence>
<feature type="compositionally biased region" description="Polar residues" evidence="1">
    <location>
        <begin position="32"/>
        <end position="42"/>
    </location>
</feature>
<dbReference type="EnsemblMetazoa" id="PPA01418.1">
    <property type="protein sequence ID" value="PPA01418.1"/>
    <property type="gene ID" value="WBGene00090972"/>
</dbReference>
<feature type="region of interest" description="Disordered" evidence="1">
    <location>
        <begin position="1"/>
        <end position="74"/>
    </location>
</feature>
<protein>
    <submittedName>
        <fullName evidence="2">Uncharacterized protein</fullName>
    </submittedName>
</protein>
<reference evidence="3" key="1">
    <citation type="journal article" date="2008" name="Nat. Genet.">
        <title>The Pristionchus pacificus genome provides a unique perspective on nematode lifestyle and parasitism.</title>
        <authorList>
            <person name="Dieterich C."/>
            <person name="Clifton S.W."/>
            <person name="Schuster L.N."/>
            <person name="Chinwalla A."/>
            <person name="Delehaunty K."/>
            <person name="Dinkelacker I."/>
            <person name="Fulton L."/>
            <person name="Fulton R."/>
            <person name="Godfrey J."/>
            <person name="Minx P."/>
            <person name="Mitreva M."/>
            <person name="Roeseler W."/>
            <person name="Tian H."/>
            <person name="Witte H."/>
            <person name="Yang S.P."/>
            <person name="Wilson R.K."/>
            <person name="Sommer R.J."/>
        </authorList>
    </citation>
    <scope>NUCLEOTIDE SEQUENCE [LARGE SCALE GENOMIC DNA]</scope>
    <source>
        <strain evidence="3">PS312</strain>
    </source>
</reference>
<dbReference type="Proteomes" id="UP000005239">
    <property type="component" value="Unassembled WGS sequence"/>
</dbReference>
<keyword evidence="3" id="KW-1185">Reference proteome</keyword>
<name>A0A2A6BSB7_PRIPA</name>
<evidence type="ECO:0000256" key="1">
    <source>
        <dbReference type="SAM" id="MobiDB-lite"/>
    </source>
</evidence>
<gene>
    <name evidence="2" type="primary">WBGene00090972</name>
</gene>
<proteinExistence type="predicted"/>
<organism evidence="2 3">
    <name type="scientific">Pristionchus pacificus</name>
    <name type="common">Parasitic nematode worm</name>
    <dbReference type="NCBI Taxonomy" id="54126"/>
    <lineage>
        <taxon>Eukaryota</taxon>
        <taxon>Metazoa</taxon>
        <taxon>Ecdysozoa</taxon>
        <taxon>Nematoda</taxon>
        <taxon>Chromadorea</taxon>
        <taxon>Rhabditida</taxon>
        <taxon>Rhabditina</taxon>
        <taxon>Diplogasteromorpha</taxon>
        <taxon>Diplogasteroidea</taxon>
        <taxon>Neodiplogasteridae</taxon>
        <taxon>Pristionchus</taxon>
    </lineage>
</organism>
<reference evidence="2" key="2">
    <citation type="submission" date="2022-06" db="UniProtKB">
        <authorList>
            <consortium name="EnsemblMetazoa"/>
        </authorList>
    </citation>
    <scope>IDENTIFICATION</scope>
    <source>
        <strain evidence="2">PS312</strain>
    </source>
</reference>
<feature type="compositionally biased region" description="Polar residues" evidence="1">
    <location>
        <begin position="62"/>
        <end position="74"/>
    </location>
</feature>
<sequence length="74" mass="7933">MVDLDDVNTRRARLQNAARDPARTRTDLTGGVRTNSRGNSQLLAHGTDAQPAPAGALHADRSSGQLLLENNNNK</sequence>
<evidence type="ECO:0000313" key="2">
    <source>
        <dbReference type="EnsemblMetazoa" id="PPA01418.1"/>
    </source>
</evidence>